<dbReference type="Gene3D" id="3.40.50.300">
    <property type="entry name" value="P-loop containing nucleotide triphosphate hydrolases"/>
    <property type="match status" value="3"/>
</dbReference>
<dbReference type="PANTHER" id="PTHR11070">
    <property type="entry name" value="UVRD / RECB / PCRA DNA HELICASE FAMILY MEMBER"/>
    <property type="match status" value="1"/>
</dbReference>
<protein>
    <recommendedName>
        <fullName evidence="7">DNA 3'-5' helicase</fullName>
        <ecNumber evidence="7">5.6.2.4</ecNumber>
    </recommendedName>
</protein>
<dbReference type="EMBL" id="CT573213">
    <property type="protein sequence ID" value="CAJ63975.1"/>
    <property type="molecule type" value="Genomic_DNA"/>
</dbReference>
<evidence type="ECO:0000313" key="14">
    <source>
        <dbReference type="Proteomes" id="UP000000657"/>
    </source>
</evidence>
<dbReference type="Proteomes" id="UP000000657">
    <property type="component" value="Chromosome"/>
</dbReference>
<keyword evidence="2 9" id="KW-0378">Hydrolase</keyword>
<dbReference type="PANTHER" id="PTHR11070:SF2">
    <property type="entry name" value="ATP-DEPENDENT DNA HELICASE SRS2"/>
    <property type="match status" value="1"/>
</dbReference>
<evidence type="ECO:0000256" key="2">
    <source>
        <dbReference type="ARBA" id="ARBA00022801"/>
    </source>
</evidence>
<gene>
    <name evidence="13" type="ordered locus">FRAAL5342</name>
</gene>
<dbReference type="GO" id="GO:0005524">
    <property type="term" value="F:ATP binding"/>
    <property type="evidence" value="ECO:0007669"/>
    <property type="project" value="UniProtKB-UniRule"/>
</dbReference>
<dbReference type="SUPFAM" id="SSF52540">
    <property type="entry name" value="P-loop containing nucleoside triphosphate hydrolases"/>
    <property type="match status" value="1"/>
</dbReference>
<comment type="catalytic activity">
    <reaction evidence="6">
        <text>Couples ATP hydrolysis with the unwinding of duplex DNA by translocating in the 3'-5' direction.</text>
        <dbReference type="EC" id="5.6.2.4"/>
    </reaction>
</comment>
<dbReference type="PROSITE" id="PS50965">
    <property type="entry name" value="NERD"/>
    <property type="match status" value="1"/>
</dbReference>
<keyword evidence="4 9" id="KW-0067">ATP-binding</keyword>
<dbReference type="EC" id="5.6.2.4" evidence="7"/>
<dbReference type="STRING" id="326424.FRAAL5342"/>
<feature type="domain" description="NERD" evidence="11">
    <location>
        <begin position="104"/>
        <end position="216"/>
    </location>
</feature>
<name>Q0REX7_FRAAA</name>
<keyword evidence="3 9" id="KW-0347">Helicase</keyword>
<dbReference type="KEGG" id="fal:FRAAL5342"/>
<dbReference type="eggNOG" id="COG0210">
    <property type="taxonomic scope" value="Bacteria"/>
</dbReference>
<feature type="binding site" evidence="9">
    <location>
        <begin position="374"/>
        <end position="381"/>
    </location>
    <ligand>
        <name>ATP</name>
        <dbReference type="ChEBI" id="CHEBI:30616"/>
    </ligand>
</feature>
<accession>Q0REX7</accession>
<proteinExistence type="predicted"/>
<dbReference type="InterPro" id="IPR014016">
    <property type="entry name" value="UvrD-like_ATP-bd"/>
</dbReference>
<dbReference type="AlphaFoldDB" id="Q0REX7"/>
<evidence type="ECO:0000256" key="7">
    <source>
        <dbReference type="ARBA" id="ARBA00034808"/>
    </source>
</evidence>
<dbReference type="HOGENOM" id="CLU_393749_0_0_11"/>
<evidence type="ECO:0000256" key="6">
    <source>
        <dbReference type="ARBA" id="ARBA00034617"/>
    </source>
</evidence>
<dbReference type="Pfam" id="PF13361">
    <property type="entry name" value="UvrD_C"/>
    <property type="match status" value="1"/>
</dbReference>
<dbReference type="InterPro" id="IPR014017">
    <property type="entry name" value="DNA_helicase_UvrD-like_C"/>
</dbReference>
<evidence type="ECO:0000256" key="1">
    <source>
        <dbReference type="ARBA" id="ARBA00022741"/>
    </source>
</evidence>
<dbReference type="GO" id="GO:0016887">
    <property type="term" value="F:ATP hydrolysis activity"/>
    <property type="evidence" value="ECO:0007669"/>
    <property type="project" value="RHEA"/>
</dbReference>
<dbReference type="GO" id="GO:0043138">
    <property type="term" value="F:3'-5' DNA helicase activity"/>
    <property type="evidence" value="ECO:0007669"/>
    <property type="project" value="UniProtKB-EC"/>
</dbReference>
<feature type="domain" description="UvrD-like helicase ATP-binding" evidence="12">
    <location>
        <begin position="353"/>
        <end position="644"/>
    </location>
</feature>
<keyword evidence="14" id="KW-1185">Reference proteome</keyword>
<evidence type="ECO:0000313" key="13">
    <source>
        <dbReference type="EMBL" id="CAJ63975.1"/>
    </source>
</evidence>
<evidence type="ECO:0000256" key="10">
    <source>
        <dbReference type="SAM" id="MobiDB-lite"/>
    </source>
</evidence>
<comment type="catalytic activity">
    <reaction evidence="8">
        <text>ATP + H2O = ADP + phosphate + H(+)</text>
        <dbReference type="Rhea" id="RHEA:13065"/>
        <dbReference type="ChEBI" id="CHEBI:15377"/>
        <dbReference type="ChEBI" id="CHEBI:15378"/>
        <dbReference type="ChEBI" id="CHEBI:30616"/>
        <dbReference type="ChEBI" id="CHEBI:43474"/>
        <dbReference type="ChEBI" id="CHEBI:456216"/>
        <dbReference type="EC" id="5.6.2.4"/>
    </reaction>
</comment>
<evidence type="ECO:0000256" key="9">
    <source>
        <dbReference type="PROSITE-ProRule" id="PRU00560"/>
    </source>
</evidence>
<feature type="compositionally biased region" description="Basic residues" evidence="10">
    <location>
        <begin position="1"/>
        <end position="19"/>
    </location>
</feature>
<dbReference type="InterPro" id="IPR000212">
    <property type="entry name" value="DNA_helicase_UvrD/REP"/>
</dbReference>
<dbReference type="InterPro" id="IPR011528">
    <property type="entry name" value="NERD"/>
</dbReference>
<evidence type="ECO:0000259" key="12">
    <source>
        <dbReference type="PROSITE" id="PS51198"/>
    </source>
</evidence>
<dbReference type="GO" id="GO:0003677">
    <property type="term" value="F:DNA binding"/>
    <property type="evidence" value="ECO:0007669"/>
    <property type="project" value="InterPro"/>
</dbReference>
<feature type="region of interest" description="Disordered" evidence="10">
    <location>
        <begin position="263"/>
        <end position="325"/>
    </location>
</feature>
<dbReference type="GO" id="GO:0000725">
    <property type="term" value="P:recombinational repair"/>
    <property type="evidence" value="ECO:0007669"/>
    <property type="project" value="TreeGrafter"/>
</dbReference>
<feature type="region of interest" description="Disordered" evidence="10">
    <location>
        <begin position="1"/>
        <end position="38"/>
    </location>
</feature>
<reference evidence="13 14" key="1">
    <citation type="journal article" date="2007" name="Genome Res.">
        <title>Genome characteristics of facultatively symbiotic Frankia sp. strains reflect host range and host plant biogeography.</title>
        <authorList>
            <person name="Normand P."/>
            <person name="Lapierre P."/>
            <person name="Tisa L.S."/>
            <person name="Gogarten J.P."/>
            <person name="Alloisio N."/>
            <person name="Bagnarol E."/>
            <person name="Bassi C.A."/>
            <person name="Berry A.M."/>
            <person name="Bickhart D.M."/>
            <person name="Choisne N."/>
            <person name="Couloux A."/>
            <person name="Cournoyer B."/>
            <person name="Cruveiller S."/>
            <person name="Daubin V."/>
            <person name="Demange N."/>
            <person name="Francino M.P."/>
            <person name="Goltsman E."/>
            <person name="Huang Y."/>
            <person name="Kopp O.R."/>
            <person name="Labarre L."/>
            <person name="Lapidus A."/>
            <person name="Lavire C."/>
            <person name="Marechal J."/>
            <person name="Martinez M."/>
            <person name="Mastronunzio J.E."/>
            <person name="Mullin B.C."/>
            <person name="Niemann J."/>
            <person name="Pujic P."/>
            <person name="Rawnsley T."/>
            <person name="Rouy Z."/>
            <person name="Schenowitz C."/>
            <person name="Sellstedt A."/>
            <person name="Tavares F."/>
            <person name="Tomkins J.P."/>
            <person name="Vallenet D."/>
            <person name="Valverde C."/>
            <person name="Wall L.G."/>
            <person name="Wang Y."/>
            <person name="Medigue C."/>
            <person name="Benson D.R."/>
        </authorList>
    </citation>
    <scope>NUCLEOTIDE SEQUENCE [LARGE SCALE GENOMIC DNA]</scope>
    <source>
        <strain evidence="14">DSM 45986 / CECT 9034 / ACN14a</strain>
    </source>
</reference>
<evidence type="ECO:0000259" key="11">
    <source>
        <dbReference type="PROSITE" id="PS50965"/>
    </source>
</evidence>
<feature type="compositionally biased region" description="Pro residues" evidence="10">
    <location>
        <begin position="283"/>
        <end position="308"/>
    </location>
</feature>
<dbReference type="Pfam" id="PF00580">
    <property type="entry name" value="UvrD-helicase"/>
    <property type="match status" value="1"/>
</dbReference>
<organism evidence="13 14">
    <name type="scientific">Frankia alni (strain DSM 45986 / CECT 9034 / ACN14a)</name>
    <dbReference type="NCBI Taxonomy" id="326424"/>
    <lineage>
        <taxon>Bacteria</taxon>
        <taxon>Bacillati</taxon>
        <taxon>Actinomycetota</taxon>
        <taxon>Actinomycetes</taxon>
        <taxon>Frankiales</taxon>
        <taxon>Frankiaceae</taxon>
        <taxon>Frankia</taxon>
    </lineage>
</organism>
<evidence type="ECO:0000256" key="3">
    <source>
        <dbReference type="ARBA" id="ARBA00022806"/>
    </source>
</evidence>
<dbReference type="InterPro" id="IPR027417">
    <property type="entry name" value="P-loop_NTPase"/>
</dbReference>
<keyword evidence="5" id="KW-0413">Isomerase</keyword>
<evidence type="ECO:0000256" key="8">
    <source>
        <dbReference type="ARBA" id="ARBA00048988"/>
    </source>
</evidence>
<keyword evidence="1 9" id="KW-0547">Nucleotide-binding</keyword>
<dbReference type="PROSITE" id="PS51198">
    <property type="entry name" value="UVRD_HELICASE_ATP_BIND"/>
    <property type="match status" value="1"/>
</dbReference>
<evidence type="ECO:0000256" key="4">
    <source>
        <dbReference type="ARBA" id="ARBA00022840"/>
    </source>
</evidence>
<evidence type="ECO:0000256" key="5">
    <source>
        <dbReference type="ARBA" id="ARBA00023235"/>
    </source>
</evidence>
<dbReference type="Pfam" id="PF08378">
    <property type="entry name" value="NERD"/>
    <property type="match status" value="1"/>
</dbReference>
<sequence length="817" mass="89510">MAATGRHRRQTSLKDRYRHSIPGDSRWGGDDMSPGRSGVPAAAQAQVEVQAQVEAQVEVEAQIEPSAFGQAVLIGMEIDGVQRQIQHLTDLLRELRRSRRAWEAGARGERDVVRVLVGMDDAGWRVLPDRRWPGTRRANIDVLVVGPGGVFVVDVKNWREVRVEHGRLWRGDENAEDELRKLTDQTAAVEQVLADAGLPPTEVVPLLVLVGRRGTEQLDRVQVTGELDLTRDLVRRGLRLEPAVVERVLACLDEACPPMQDAAVAASPTDLPRRVRPSRATRTPPPPSAAPPLPAAPPPSAAPPPPAAPALSGVPAPPAGRAPEVDGLFSRDELWRELVDAAAREPIETWMTWLHPMQARLVCRRSSGPARIRGAAGTGKTVVALHRAKYLAARGDRVLVTSLVRTLGPVNRALLARMAPEHVNRIEFTSVDALAVRHLEQRGARTRYQRGIAENCFWLAWGRVGLASVLGRCGVEPGYWRDEIATVIKGRGLTGFEQYAELARVGRSMPLQPTHRRAVWELYEHYERLRTARGVLDRGDVLLLARDLAREHAGDEFDAVIVDEVQDLTCVGLQFLHALVGDRQDGLLVVGDGQQSVYPGGFTLAEAGVSVVGRSTVLARNYRNREAILRYAQQVVAGDSFDDLDVAGERGRRHVEIDRPGGEVDEVAVTGQAEQVSALRADLVDAHDGRGVRYGDMALLTSTNDAVASWQRLLTRAGIPAVSLLEYDGTTSNAVKVGTYHRAKGLDFARVYIPDRNRFPRPRRATESDDAYRERAVLERRQLYVALTRARDSLWVGLREPVGAGTSVGAGGGSPPR</sequence>